<dbReference type="EMBL" id="JBEAFC010000002">
    <property type="protein sequence ID" value="KAL1566886.1"/>
    <property type="molecule type" value="Genomic_DNA"/>
</dbReference>
<feature type="transmembrane region" description="Helical" evidence="1">
    <location>
        <begin position="110"/>
        <end position="129"/>
    </location>
</feature>
<comment type="caution">
    <text evidence="2">The sequence shown here is derived from an EMBL/GenBank/DDBJ whole genome shotgun (WGS) entry which is preliminary data.</text>
</comment>
<proteinExistence type="predicted"/>
<evidence type="ECO:0000256" key="1">
    <source>
        <dbReference type="SAM" id="Phobius"/>
    </source>
</evidence>
<keyword evidence="1" id="KW-1133">Transmembrane helix</keyword>
<accession>A0ABD1IDV2</accession>
<sequence length="132" mass="14504">MSSCFSVMYPMDDAPYCCCGAGKMDLRCAGKSALHAGRLYLKCPVNGKHAESFIWFDEHNSQGTDRNSSVQLDKGKRVRDMRWSAMHDNVKGNGSCEHCCGNRTVNDLKANVLIGFTGILLVKLGVLIGKLM</sequence>
<protein>
    <submittedName>
        <fullName evidence="2">Uncharacterized protein</fullName>
    </submittedName>
</protein>
<reference evidence="2 3" key="1">
    <citation type="submission" date="2024-06" db="EMBL/GenBank/DDBJ databases">
        <title>A chromosome level genome sequence of Diviner's sage (Salvia divinorum).</title>
        <authorList>
            <person name="Ford S.A."/>
            <person name="Ro D.-K."/>
            <person name="Ness R.W."/>
            <person name="Phillips M.A."/>
        </authorList>
    </citation>
    <scope>NUCLEOTIDE SEQUENCE [LARGE SCALE GENOMIC DNA]</scope>
    <source>
        <strain evidence="2">SAF-2024a</strain>
        <tissue evidence="2">Leaf</tissue>
    </source>
</reference>
<name>A0ABD1IDV2_SALDI</name>
<dbReference type="Proteomes" id="UP001567538">
    <property type="component" value="Unassembled WGS sequence"/>
</dbReference>
<keyword evidence="1" id="KW-0472">Membrane</keyword>
<organism evidence="2 3">
    <name type="scientific">Salvia divinorum</name>
    <name type="common">Maria pastora</name>
    <name type="synonym">Diviner's sage</name>
    <dbReference type="NCBI Taxonomy" id="28513"/>
    <lineage>
        <taxon>Eukaryota</taxon>
        <taxon>Viridiplantae</taxon>
        <taxon>Streptophyta</taxon>
        <taxon>Embryophyta</taxon>
        <taxon>Tracheophyta</taxon>
        <taxon>Spermatophyta</taxon>
        <taxon>Magnoliopsida</taxon>
        <taxon>eudicotyledons</taxon>
        <taxon>Gunneridae</taxon>
        <taxon>Pentapetalae</taxon>
        <taxon>asterids</taxon>
        <taxon>lamiids</taxon>
        <taxon>Lamiales</taxon>
        <taxon>Lamiaceae</taxon>
        <taxon>Nepetoideae</taxon>
        <taxon>Mentheae</taxon>
        <taxon>Salviinae</taxon>
        <taxon>Salvia</taxon>
        <taxon>Salvia subgen. Calosphace</taxon>
    </lineage>
</organism>
<gene>
    <name evidence="2" type="ORF">AAHA92_02430</name>
</gene>
<evidence type="ECO:0000313" key="2">
    <source>
        <dbReference type="EMBL" id="KAL1566886.1"/>
    </source>
</evidence>
<keyword evidence="3" id="KW-1185">Reference proteome</keyword>
<keyword evidence="1" id="KW-0812">Transmembrane</keyword>
<evidence type="ECO:0000313" key="3">
    <source>
        <dbReference type="Proteomes" id="UP001567538"/>
    </source>
</evidence>
<dbReference type="AlphaFoldDB" id="A0ABD1IDV2"/>